<dbReference type="InterPro" id="IPR015890">
    <property type="entry name" value="Chorismate_C"/>
</dbReference>
<feature type="domain" description="Anthranilate synthase component I N-terminal" evidence="2">
    <location>
        <begin position="20"/>
        <end position="149"/>
    </location>
</feature>
<evidence type="ECO:0000313" key="4">
    <source>
        <dbReference type="Proteomes" id="UP000231183"/>
    </source>
</evidence>
<dbReference type="InterPro" id="IPR005801">
    <property type="entry name" value="ADC_synthase"/>
</dbReference>
<dbReference type="SUPFAM" id="SSF56322">
    <property type="entry name" value="ADC synthase"/>
    <property type="match status" value="1"/>
</dbReference>
<dbReference type="InterPro" id="IPR006805">
    <property type="entry name" value="Anth_synth_I_N"/>
</dbReference>
<feature type="domain" description="Chorismate-utilising enzyme C-terminal" evidence="1">
    <location>
        <begin position="195"/>
        <end position="448"/>
    </location>
</feature>
<dbReference type="InterPro" id="IPR019999">
    <property type="entry name" value="Anth_synth_I-like"/>
</dbReference>
<evidence type="ECO:0000259" key="2">
    <source>
        <dbReference type="Pfam" id="PF04715"/>
    </source>
</evidence>
<dbReference type="Gene3D" id="3.60.120.10">
    <property type="entry name" value="Anthranilate synthase"/>
    <property type="match status" value="1"/>
</dbReference>
<name>A0A2M6W481_9BACT</name>
<evidence type="ECO:0000313" key="3">
    <source>
        <dbReference type="EMBL" id="PIT87587.1"/>
    </source>
</evidence>
<sequence length="460" mass="52543">MNLPKIQLPKKPTYITLAHDVDFCELFKKIEKQFDNCYLFESLGEPHRASRYSVMGFGPKHIIRAKNKDLFFDDQKLETDNPYYALRQIAPQDIISRRYAGGLVGYMSYEAVNYIEPSVNVKVHERFDQFMFGVYTDGLVLDSMTNELFYFFYDQNRLERIQQIMKQSAAQKPMTGRTAEQKSVQVKFKGDNMTRDEHAKVVNDVKEKIRGGYTFQCEVGFKSEYEIQGDCMQVYEKLRAVNPSPYMYYVKFGGKKIIGASPERLFSLVDGQAETHPLAGTIRRGENELQDKRLAREMFNDPKEAAEHNMLVDMHRNDIGRISQFGTVKIQSLMDIKKFQYVQHIGTEISGIIDPSKDMFDGLASLLPGGVLCGAPKVETIKIIDQNESQARGPYGGAVGSFGFNGDCTFAIPIRTLFVDGSYAYTQTCSGIVYDSQPDKEYHEIVKKLEGMKRTLDFFQ</sequence>
<dbReference type="PANTHER" id="PTHR11236">
    <property type="entry name" value="AMINOBENZOATE/ANTHRANILATE SYNTHASE"/>
    <property type="match status" value="1"/>
</dbReference>
<protein>
    <submittedName>
        <fullName evidence="3">Anthranilate synthase component I</fullName>
    </submittedName>
</protein>
<comment type="caution">
    <text evidence="3">The sequence shown here is derived from an EMBL/GenBank/DDBJ whole genome shotgun (WGS) entry which is preliminary data.</text>
</comment>
<dbReference type="Proteomes" id="UP000231183">
    <property type="component" value="Unassembled WGS sequence"/>
</dbReference>
<proteinExistence type="predicted"/>
<dbReference type="Pfam" id="PF00425">
    <property type="entry name" value="Chorismate_bind"/>
    <property type="match status" value="1"/>
</dbReference>
<accession>A0A2M6W481</accession>
<dbReference type="GO" id="GO:0000162">
    <property type="term" value="P:L-tryptophan biosynthetic process"/>
    <property type="evidence" value="ECO:0007669"/>
    <property type="project" value="TreeGrafter"/>
</dbReference>
<dbReference type="PRINTS" id="PR00095">
    <property type="entry name" value="ANTSNTHASEI"/>
</dbReference>
<dbReference type="EMBL" id="PFBX01000017">
    <property type="protein sequence ID" value="PIT87587.1"/>
    <property type="molecule type" value="Genomic_DNA"/>
</dbReference>
<dbReference type="PANTHER" id="PTHR11236:SF9">
    <property type="entry name" value="ANTHRANILATE SYNTHASE COMPONENT 1"/>
    <property type="match status" value="1"/>
</dbReference>
<gene>
    <name evidence="3" type="ORF">COU31_02105</name>
</gene>
<organism evidence="3 4">
    <name type="scientific">Candidatus Magasanikbacteria bacterium CG10_big_fil_rev_8_21_14_0_10_40_10</name>
    <dbReference type="NCBI Taxonomy" id="1974648"/>
    <lineage>
        <taxon>Bacteria</taxon>
        <taxon>Candidatus Magasanikiibacteriota</taxon>
    </lineage>
</organism>
<dbReference type="Pfam" id="PF04715">
    <property type="entry name" value="Anth_synt_I_N"/>
    <property type="match status" value="1"/>
</dbReference>
<dbReference type="AlphaFoldDB" id="A0A2M6W481"/>
<evidence type="ECO:0000259" key="1">
    <source>
        <dbReference type="Pfam" id="PF00425"/>
    </source>
</evidence>
<reference evidence="4" key="1">
    <citation type="submission" date="2017-09" db="EMBL/GenBank/DDBJ databases">
        <title>Depth-based differentiation of microbial function through sediment-hosted aquifers and enrichment of novel symbionts in the deep terrestrial subsurface.</title>
        <authorList>
            <person name="Probst A.J."/>
            <person name="Ladd B."/>
            <person name="Jarett J.K."/>
            <person name="Geller-Mcgrath D.E."/>
            <person name="Sieber C.M.K."/>
            <person name="Emerson J.B."/>
            <person name="Anantharaman K."/>
            <person name="Thomas B.C."/>
            <person name="Malmstrom R."/>
            <person name="Stieglmeier M."/>
            <person name="Klingl A."/>
            <person name="Woyke T."/>
            <person name="Ryan C.M."/>
            <person name="Banfield J.F."/>
        </authorList>
    </citation>
    <scope>NUCLEOTIDE SEQUENCE [LARGE SCALE GENOMIC DNA]</scope>
</reference>